<comment type="subcellular location">
    <subcellularLocation>
        <location evidence="1">Virion</location>
    </subcellularLocation>
</comment>
<protein>
    <submittedName>
        <fullName evidence="5">Tail fiber protein</fullName>
    </submittedName>
</protein>
<keyword evidence="3" id="KW-0946">Virion</keyword>
<evidence type="ECO:0000256" key="3">
    <source>
        <dbReference type="ARBA" id="ARBA00022844"/>
    </source>
</evidence>
<name>A0AAT9S9R9_9CAUD</name>
<sequence>MANAIKTVLTYPLDGSNRDFNIPFEYLARKFVVVTLIGVDRKVLTLN</sequence>
<dbReference type="GO" id="GO:0098015">
    <property type="term" value="C:virus tail"/>
    <property type="evidence" value="ECO:0007669"/>
    <property type="project" value="UniProtKB-KW"/>
</dbReference>
<dbReference type="InterPro" id="IPR005604">
    <property type="entry name" value="Phage_T7_tail_fibre-like_N"/>
</dbReference>
<evidence type="ECO:0000313" key="5">
    <source>
        <dbReference type="EMBL" id="UYE95471.1"/>
    </source>
</evidence>
<feature type="domain" description="Bacteriophage T7 tail fibre protein-like N-terminal" evidence="4">
    <location>
        <begin position="1"/>
        <end position="47"/>
    </location>
</feature>
<reference evidence="5" key="1">
    <citation type="submission" date="2022-08" db="EMBL/GenBank/DDBJ databases">
        <authorList>
            <person name="Wang Z."/>
        </authorList>
    </citation>
    <scope>NUCLEOTIDE SEQUENCE</scope>
</reference>
<accession>A0AAT9S9R9</accession>
<dbReference type="Pfam" id="PF03906">
    <property type="entry name" value="Phage_T7_tail"/>
    <property type="match status" value="1"/>
</dbReference>
<gene>
    <name evidence="5" type="ORF">vBYenPWY_3</name>
</gene>
<proteinExistence type="predicted"/>
<evidence type="ECO:0000256" key="2">
    <source>
        <dbReference type="ARBA" id="ARBA00022732"/>
    </source>
</evidence>
<evidence type="ECO:0000256" key="1">
    <source>
        <dbReference type="ARBA" id="ARBA00004328"/>
    </source>
</evidence>
<evidence type="ECO:0000259" key="4">
    <source>
        <dbReference type="Pfam" id="PF03906"/>
    </source>
</evidence>
<organism evidence="5">
    <name type="scientific">Yersinia phage vB_YenP_WW2</name>
    <dbReference type="NCBI Taxonomy" id="2973654"/>
    <lineage>
        <taxon>Viruses</taxon>
        <taxon>Duplodnaviria</taxon>
        <taxon>Heunggongvirae</taxon>
        <taxon>Uroviricota</taxon>
        <taxon>Caudoviricetes</taxon>
    </lineage>
</organism>
<dbReference type="EMBL" id="OP161219">
    <property type="protein sequence ID" value="UYE95471.1"/>
    <property type="molecule type" value="Genomic_DNA"/>
</dbReference>
<keyword evidence="2" id="KW-1227">Viral tail protein</keyword>